<proteinExistence type="inferred from homology"/>
<dbReference type="PANTHER" id="PTHR33048:SF57">
    <property type="entry name" value="INTEGRAL MEMBRANE PROTEIN-RELATED"/>
    <property type="match status" value="1"/>
</dbReference>
<dbReference type="InterPro" id="IPR049326">
    <property type="entry name" value="Rhodopsin_dom_fungi"/>
</dbReference>
<evidence type="ECO:0000259" key="7">
    <source>
        <dbReference type="Pfam" id="PF20684"/>
    </source>
</evidence>
<dbReference type="OrthoDB" id="10017208at2759"/>
<evidence type="ECO:0000313" key="9">
    <source>
        <dbReference type="Proteomes" id="UP000799770"/>
    </source>
</evidence>
<dbReference type="PANTHER" id="PTHR33048">
    <property type="entry name" value="PTH11-LIKE INTEGRAL MEMBRANE PROTEIN (AFU_ORTHOLOGUE AFUA_5G11245)"/>
    <property type="match status" value="1"/>
</dbReference>
<reference evidence="8" key="1">
    <citation type="journal article" date="2020" name="Stud. Mycol.">
        <title>101 Dothideomycetes genomes: a test case for predicting lifestyles and emergence of pathogens.</title>
        <authorList>
            <person name="Haridas S."/>
            <person name="Albert R."/>
            <person name="Binder M."/>
            <person name="Bloem J."/>
            <person name="Labutti K."/>
            <person name="Salamov A."/>
            <person name="Andreopoulos B."/>
            <person name="Baker S."/>
            <person name="Barry K."/>
            <person name="Bills G."/>
            <person name="Bluhm B."/>
            <person name="Cannon C."/>
            <person name="Castanera R."/>
            <person name="Culley D."/>
            <person name="Daum C."/>
            <person name="Ezra D."/>
            <person name="Gonzalez J."/>
            <person name="Henrissat B."/>
            <person name="Kuo A."/>
            <person name="Liang C."/>
            <person name="Lipzen A."/>
            <person name="Lutzoni F."/>
            <person name="Magnuson J."/>
            <person name="Mondo S."/>
            <person name="Nolan M."/>
            <person name="Ohm R."/>
            <person name="Pangilinan J."/>
            <person name="Park H.-J."/>
            <person name="Ramirez L."/>
            <person name="Alfaro M."/>
            <person name="Sun H."/>
            <person name="Tritt A."/>
            <person name="Yoshinaga Y."/>
            <person name="Zwiers L.-H."/>
            <person name="Turgeon B."/>
            <person name="Goodwin S."/>
            <person name="Spatafora J."/>
            <person name="Crous P."/>
            <person name="Grigoriev I."/>
        </authorList>
    </citation>
    <scope>NUCLEOTIDE SEQUENCE</scope>
    <source>
        <strain evidence="8">CBS 627.86</strain>
    </source>
</reference>
<name>A0A6A5YT82_9PLEO</name>
<evidence type="ECO:0000256" key="1">
    <source>
        <dbReference type="ARBA" id="ARBA00004141"/>
    </source>
</evidence>
<dbReference type="Pfam" id="PF20684">
    <property type="entry name" value="Fung_rhodopsin"/>
    <property type="match status" value="1"/>
</dbReference>
<evidence type="ECO:0000256" key="2">
    <source>
        <dbReference type="ARBA" id="ARBA00022692"/>
    </source>
</evidence>
<evidence type="ECO:0000256" key="6">
    <source>
        <dbReference type="SAM" id="Phobius"/>
    </source>
</evidence>
<feature type="transmembrane region" description="Helical" evidence="6">
    <location>
        <begin position="179"/>
        <end position="201"/>
    </location>
</feature>
<feature type="transmembrane region" description="Helical" evidence="6">
    <location>
        <begin position="102"/>
        <end position="122"/>
    </location>
</feature>
<evidence type="ECO:0000256" key="5">
    <source>
        <dbReference type="ARBA" id="ARBA00038359"/>
    </source>
</evidence>
<accession>A0A6A5YT82</accession>
<keyword evidence="4 6" id="KW-0472">Membrane</keyword>
<gene>
    <name evidence="8" type="ORF">BDV96DRAFT_650894</name>
</gene>
<evidence type="ECO:0000256" key="4">
    <source>
        <dbReference type="ARBA" id="ARBA00023136"/>
    </source>
</evidence>
<feature type="transmembrane region" description="Helical" evidence="6">
    <location>
        <begin position="213"/>
        <end position="237"/>
    </location>
</feature>
<feature type="domain" description="Rhodopsin" evidence="7">
    <location>
        <begin position="31"/>
        <end position="273"/>
    </location>
</feature>
<comment type="subcellular location">
    <subcellularLocation>
        <location evidence="1">Membrane</location>
        <topology evidence="1">Multi-pass membrane protein</topology>
    </subcellularLocation>
</comment>
<dbReference type="Proteomes" id="UP000799770">
    <property type="component" value="Unassembled WGS sequence"/>
</dbReference>
<keyword evidence="2 6" id="KW-0812">Transmembrane</keyword>
<dbReference type="GO" id="GO:0016020">
    <property type="term" value="C:membrane"/>
    <property type="evidence" value="ECO:0007669"/>
    <property type="project" value="UniProtKB-SubCell"/>
</dbReference>
<keyword evidence="3 6" id="KW-1133">Transmembrane helix</keyword>
<dbReference type="EMBL" id="ML977338">
    <property type="protein sequence ID" value="KAF2110246.1"/>
    <property type="molecule type" value="Genomic_DNA"/>
</dbReference>
<sequence>MIPPLTAGRGPSIVGVSLALLFLAYFAVASRLWCRHLLRRKFFAHDALILCALLCSTGLVVLLIINVQYGGLGQHGADVYASPDAARTLIVFGKSLLAVQPIWSSSMTFVRLSILFLYINIFGTAHPRFCKACLAIMVLSLLWYLGDWIAVFATCKPLAYFWNPSIPGGKCGDTTGAYIAMHASNVFIDFSIAVVPVFVLWRLQMKLGKKIGIICMFFLGAIICAVSIARIALYKLLDITSPELTYDAGILYLFTVLEPLLGIILACMPLLRPAGNHIANSLMVSSAISWAKSFASSGRRTMYSTRGDKAQASVDGVPLHPVENSQYGRLKDLSKSPHIVSDLEGAAQMGPNGLY</sequence>
<dbReference type="InterPro" id="IPR052337">
    <property type="entry name" value="SAT4-like"/>
</dbReference>
<dbReference type="AlphaFoldDB" id="A0A6A5YT82"/>
<evidence type="ECO:0000256" key="3">
    <source>
        <dbReference type="ARBA" id="ARBA00022989"/>
    </source>
</evidence>
<feature type="transmembrane region" description="Helical" evidence="6">
    <location>
        <begin position="12"/>
        <end position="34"/>
    </location>
</feature>
<feature type="transmembrane region" description="Helical" evidence="6">
    <location>
        <begin position="134"/>
        <end position="159"/>
    </location>
</feature>
<keyword evidence="9" id="KW-1185">Reference proteome</keyword>
<feature type="transmembrane region" description="Helical" evidence="6">
    <location>
        <begin position="46"/>
        <end position="65"/>
    </location>
</feature>
<comment type="similarity">
    <text evidence="5">Belongs to the SAT4 family.</text>
</comment>
<evidence type="ECO:0000313" key="8">
    <source>
        <dbReference type="EMBL" id="KAF2110246.1"/>
    </source>
</evidence>
<feature type="transmembrane region" description="Helical" evidence="6">
    <location>
        <begin position="249"/>
        <end position="271"/>
    </location>
</feature>
<organism evidence="8 9">
    <name type="scientific">Lophiotrema nucula</name>
    <dbReference type="NCBI Taxonomy" id="690887"/>
    <lineage>
        <taxon>Eukaryota</taxon>
        <taxon>Fungi</taxon>
        <taxon>Dikarya</taxon>
        <taxon>Ascomycota</taxon>
        <taxon>Pezizomycotina</taxon>
        <taxon>Dothideomycetes</taxon>
        <taxon>Pleosporomycetidae</taxon>
        <taxon>Pleosporales</taxon>
        <taxon>Lophiotremataceae</taxon>
        <taxon>Lophiotrema</taxon>
    </lineage>
</organism>
<protein>
    <recommendedName>
        <fullName evidence="7">Rhodopsin domain-containing protein</fullName>
    </recommendedName>
</protein>